<accession>A0A2K8T6H3</accession>
<dbReference type="RefSeq" id="WP_100903399.1">
    <property type="nucleotide sequence ID" value="NZ_CAWNNC010000004.1"/>
</dbReference>
<dbReference type="KEGG" id="nfl:COO91_09354"/>
<proteinExistence type="predicted"/>
<geneLocation type="plasmid" evidence="2">
    <name>pnfsy03</name>
</geneLocation>
<protein>
    <submittedName>
        <fullName evidence="1">ATPase involved in DNA repair</fullName>
    </submittedName>
</protein>
<keyword evidence="2" id="KW-1185">Reference proteome</keyword>
<evidence type="ECO:0000313" key="2">
    <source>
        <dbReference type="Proteomes" id="UP000232003"/>
    </source>
</evidence>
<sequence length="95" mass="10792">MSTQTISNLLASCTNLSAESSEQNSTFDYTNLNTSIQETFTAIDRFEWQAVDEILLMREQQLYPGFLTSNKKCLRGCLKSRRDGKKALSVYAVNR</sequence>
<keyword evidence="1" id="KW-0614">Plasmid</keyword>
<dbReference type="EMBL" id="CP024788">
    <property type="protein sequence ID" value="AUB43183.1"/>
    <property type="molecule type" value="Genomic_DNA"/>
</dbReference>
<organism evidence="1 2">
    <name type="scientific">Nostoc flagelliforme CCNUN1</name>
    <dbReference type="NCBI Taxonomy" id="2038116"/>
    <lineage>
        <taxon>Bacteria</taxon>
        <taxon>Bacillati</taxon>
        <taxon>Cyanobacteriota</taxon>
        <taxon>Cyanophyceae</taxon>
        <taxon>Nostocales</taxon>
        <taxon>Nostocaceae</taxon>
        <taxon>Nostoc</taxon>
    </lineage>
</organism>
<name>A0A2K8T6H3_9NOSO</name>
<dbReference type="AlphaFoldDB" id="A0A2K8T6H3"/>
<reference evidence="1 2" key="1">
    <citation type="submission" date="2017-11" db="EMBL/GenBank/DDBJ databases">
        <title>Complete genome of a free-living desiccation-tolerant cyanobacterium and its photosynthetic adaptation to extreme terrestrial habitat.</title>
        <authorList>
            <person name="Shang J."/>
        </authorList>
    </citation>
    <scope>NUCLEOTIDE SEQUENCE [LARGE SCALE GENOMIC DNA]</scope>
    <source>
        <strain evidence="1 2">CCNUN1</strain>
        <plasmid evidence="2">pnfsy03</plasmid>
    </source>
</reference>
<gene>
    <name evidence="1" type="ORF">COO91_09354</name>
</gene>
<evidence type="ECO:0000313" key="1">
    <source>
        <dbReference type="EMBL" id="AUB43183.1"/>
    </source>
</evidence>
<dbReference type="Proteomes" id="UP000232003">
    <property type="component" value="Plasmid pNFSY03"/>
</dbReference>